<protein>
    <submittedName>
        <fullName evidence="1">Uncharacterized protein</fullName>
    </submittedName>
</protein>
<organism evidence="1 2">
    <name type="scientific">Naganishia onofrii</name>
    <dbReference type="NCBI Taxonomy" id="1851511"/>
    <lineage>
        <taxon>Eukaryota</taxon>
        <taxon>Fungi</taxon>
        <taxon>Dikarya</taxon>
        <taxon>Basidiomycota</taxon>
        <taxon>Agaricomycotina</taxon>
        <taxon>Tremellomycetes</taxon>
        <taxon>Filobasidiales</taxon>
        <taxon>Filobasidiaceae</taxon>
        <taxon>Naganishia</taxon>
    </lineage>
</organism>
<evidence type="ECO:0000313" key="1">
    <source>
        <dbReference type="EMBL" id="KAJ9127008.1"/>
    </source>
</evidence>
<gene>
    <name evidence="1" type="ORF">QFC24_001239</name>
</gene>
<proteinExistence type="predicted"/>
<dbReference type="Proteomes" id="UP001234202">
    <property type="component" value="Unassembled WGS sequence"/>
</dbReference>
<dbReference type="EMBL" id="JASBWV010000003">
    <property type="protein sequence ID" value="KAJ9127008.1"/>
    <property type="molecule type" value="Genomic_DNA"/>
</dbReference>
<evidence type="ECO:0000313" key="2">
    <source>
        <dbReference type="Proteomes" id="UP001234202"/>
    </source>
</evidence>
<sequence>MSVLSSMASAAKRAVFTSRPAPKMPLLITPAELAQLPREYLAGPRIPGALRWDLDKIANPKTDDAATSPDGEPDDWKASGLAQNELGLGHMLPGPKRFATACSKLGITPSDHVVVYDSLGIFSAPRGAFTFTAMNHPNVSVLDGGLPRYKAEGFELDTDVLSSEEEGVKRAHVDQESQYPVPTFNRSHVSTYNEVLKNSGNASADDGDLVLDARSRERWSGEAPEPRAGLSSGHMPHAFSLPFTALLSPASGLDKPYTSFLPVEQLRQVIIRALSSPRAKLDLSVQNGGLSEEELEIGHQRWEQVKQGKKLTWSCGSGMTAAVGVWAMRLVAQADAGSQDVKGLDNVALYDESWTGYAMRDDSVIVKE</sequence>
<comment type="caution">
    <text evidence="1">The sequence shown here is derived from an EMBL/GenBank/DDBJ whole genome shotgun (WGS) entry which is preliminary data.</text>
</comment>
<keyword evidence="2" id="KW-1185">Reference proteome</keyword>
<reference evidence="1" key="1">
    <citation type="submission" date="2023-04" db="EMBL/GenBank/DDBJ databases">
        <title>Draft Genome sequencing of Naganishia species isolated from polar environments using Oxford Nanopore Technology.</title>
        <authorList>
            <person name="Leo P."/>
            <person name="Venkateswaran K."/>
        </authorList>
    </citation>
    <scope>NUCLEOTIDE SEQUENCE</scope>
    <source>
        <strain evidence="1">DBVPG 5303</strain>
    </source>
</reference>
<accession>A0ACC2XTR2</accession>
<name>A0ACC2XTR2_9TREE</name>